<name>A0A8S9QMX2_BRACR</name>
<reference evidence="1" key="1">
    <citation type="submission" date="2019-12" db="EMBL/GenBank/DDBJ databases">
        <title>Genome sequencing and annotation of Brassica cretica.</title>
        <authorList>
            <person name="Studholme D.J."/>
            <person name="Sarris P."/>
        </authorList>
    </citation>
    <scope>NUCLEOTIDE SEQUENCE</scope>
    <source>
        <strain evidence="1">PFS-109/04</strain>
        <tissue evidence="1">Leaf</tissue>
    </source>
</reference>
<dbReference type="EMBL" id="QGKX02001290">
    <property type="protein sequence ID" value="KAF3539604.1"/>
    <property type="molecule type" value="Genomic_DNA"/>
</dbReference>
<proteinExistence type="predicted"/>
<dbReference type="AlphaFoldDB" id="A0A8S9QMX2"/>
<evidence type="ECO:0000313" key="1">
    <source>
        <dbReference type="EMBL" id="KAF3539604.1"/>
    </source>
</evidence>
<organism evidence="1 2">
    <name type="scientific">Brassica cretica</name>
    <name type="common">Mustard</name>
    <dbReference type="NCBI Taxonomy" id="69181"/>
    <lineage>
        <taxon>Eukaryota</taxon>
        <taxon>Viridiplantae</taxon>
        <taxon>Streptophyta</taxon>
        <taxon>Embryophyta</taxon>
        <taxon>Tracheophyta</taxon>
        <taxon>Spermatophyta</taxon>
        <taxon>Magnoliopsida</taxon>
        <taxon>eudicotyledons</taxon>
        <taxon>Gunneridae</taxon>
        <taxon>Pentapetalae</taxon>
        <taxon>rosids</taxon>
        <taxon>malvids</taxon>
        <taxon>Brassicales</taxon>
        <taxon>Brassicaceae</taxon>
        <taxon>Brassiceae</taxon>
        <taxon>Brassica</taxon>
    </lineage>
</organism>
<accession>A0A8S9QMX2</accession>
<gene>
    <name evidence="1" type="ORF">F2Q69_00022628</name>
</gene>
<sequence>MRRLQTDSDCRSFYSLRKRDGVELRSSDDHVDSTTIVIVPFVVWPPAAFIPRLVSLGRSLCGKISVWLRGAIGLEDEIFHAGHFRSSPASSLAASLAPKTLQLVAECPRDWWNSLKVFSSYPWLQVHVLPVVRPWSDPIA</sequence>
<dbReference type="Proteomes" id="UP000712600">
    <property type="component" value="Unassembled WGS sequence"/>
</dbReference>
<protein>
    <submittedName>
        <fullName evidence="1">Uncharacterized protein</fullName>
    </submittedName>
</protein>
<comment type="caution">
    <text evidence="1">The sequence shown here is derived from an EMBL/GenBank/DDBJ whole genome shotgun (WGS) entry which is preliminary data.</text>
</comment>
<evidence type="ECO:0000313" key="2">
    <source>
        <dbReference type="Proteomes" id="UP000712600"/>
    </source>
</evidence>